<dbReference type="Pfam" id="PF00126">
    <property type="entry name" value="HTH_1"/>
    <property type="match status" value="1"/>
</dbReference>
<gene>
    <name evidence="7" type="ORF">BDD16_002958</name>
</gene>
<dbReference type="FunFam" id="1.10.10.10:FF:000001">
    <property type="entry name" value="LysR family transcriptional regulator"/>
    <property type="match status" value="1"/>
</dbReference>
<keyword evidence="4" id="KW-0804">Transcription</keyword>
<dbReference type="Gene3D" id="1.10.10.10">
    <property type="entry name" value="Winged helix-like DNA-binding domain superfamily/Winged helix DNA-binding domain"/>
    <property type="match status" value="1"/>
</dbReference>
<dbReference type="PANTHER" id="PTHR30419:SF8">
    <property type="entry name" value="NITROGEN ASSIMILATION TRANSCRIPTIONAL ACTIVATOR-RELATED"/>
    <property type="match status" value="1"/>
</dbReference>
<dbReference type="CDD" id="cd08440">
    <property type="entry name" value="PBP2_LTTR_like_4"/>
    <property type="match status" value="1"/>
</dbReference>
<name>A0A7Y9U7N2_9BURK</name>
<dbReference type="Proteomes" id="UP000518288">
    <property type="component" value="Unassembled WGS sequence"/>
</dbReference>
<dbReference type="InterPro" id="IPR036390">
    <property type="entry name" value="WH_DNA-bd_sf"/>
</dbReference>
<organism evidence="7 8">
    <name type="scientific">Sphaerotilus montanus</name>
    <dbReference type="NCBI Taxonomy" id="522889"/>
    <lineage>
        <taxon>Bacteria</taxon>
        <taxon>Pseudomonadati</taxon>
        <taxon>Pseudomonadota</taxon>
        <taxon>Betaproteobacteria</taxon>
        <taxon>Burkholderiales</taxon>
        <taxon>Sphaerotilaceae</taxon>
        <taxon>Sphaerotilus</taxon>
    </lineage>
</organism>
<dbReference type="Pfam" id="PF03466">
    <property type="entry name" value="LysR_substrate"/>
    <property type="match status" value="1"/>
</dbReference>
<dbReference type="GO" id="GO:0005829">
    <property type="term" value="C:cytosol"/>
    <property type="evidence" value="ECO:0007669"/>
    <property type="project" value="TreeGrafter"/>
</dbReference>
<comment type="caution">
    <text evidence="7">The sequence shown here is derived from an EMBL/GenBank/DDBJ whole genome shotgun (WGS) entry which is preliminary data.</text>
</comment>
<feature type="domain" description="HTH lysR-type" evidence="6">
    <location>
        <begin position="1"/>
        <end position="60"/>
    </location>
</feature>
<dbReference type="InterPro" id="IPR036388">
    <property type="entry name" value="WH-like_DNA-bd_sf"/>
</dbReference>
<protein>
    <submittedName>
        <fullName evidence="7">DNA-binding transcriptional LysR family regulator</fullName>
    </submittedName>
</protein>
<dbReference type="InterPro" id="IPR050950">
    <property type="entry name" value="HTH-type_LysR_regulators"/>
</dbReference>
<dbReference type="InterPro" id="IPR005119">
    <property type="entry name" value="LysR_subst-bd"/>
</dbReference>
<evidence type="ECO:0000259" key="6">
    <source>
        <dbReference type="PROSITE" id="PS50931"/>
    </source>
</evidence>
<proteinExistence type="inferred from homology"/>
<evidence type="ECO:0000256" key="4">
    <source>
        <dbReference type="ARBA" id="ARBA00023163"/>
    </source>
</evidence>
<evidence type="ECO:0000313" key="7">
    <source>
        <dbReference type="EMBL" id="NYG33972.1"/>
    </source>
</evidence>
<reference evidence="7 8" key="1">
    <citation type="submission" date="2020-07" db="EMBL/GenBank/DDBJ databases">
        <title>Genomic Encyclopedia of Archaeal and Bacterial Type Strains, Phase II (KMG-II): from individual species to whole genera.</title>
        <authorList>
            <person name="Goeker M."/>
        </authorList>
    </citation>
    <scope>NUCLEOTIDE SEQUENCE [LARGE SCALE GENOMIC DNA]</scope>
    <source>
        <strain evidence="7 8">DSM 21226</strain>
    </source>
</reference>
<dbReference type="AlphaFoldDB" id="A0A7Y9U7N2"/>
<dbReference type="Gene3D" id="3.40.190.290">
    <property type="match status" value="1"/>
</dbReference>
<evidence type="ECO:0000256" key="1">
    <source>
        <dbReference type="ARBA" id="ARBA00009437"/>
    </source>
</evidence>
<dbReference type="GO" id="GO:0003700">
    <property type="term" value="F:DNA-binding transcription factor activity"/>
    <property type="evidence" value="ECO:0007669"/>
    <property type="project" value="InterPro"/>
</dbReference>
<dbReference type="RefSeq" id="WP_179634672.1">
    <property type="nucleotide sequence ID" value="NZ_JACCFH010000001.1"/>
</dbReference>
<dbReference type="GO" id="GO:0003677">
    <property type="term" value="F:DNA binding"/>
    <property type="evidence" value="ECO:0007669"/>
    <property type="project" value="UniProtKB-KW"/>
</dbReference>
<dbReference type="PRINTS" id="PR00039">
    <property type="entry name" value="HTHLYSR"/>
</dbReference>
<evidence type="ECO:0000313" key="8">
    <source>
        <dbReference type="Proteomes" id="UP000518288"/>
    </source>
</evidence>
<dbReference type="PROSITE" id="PS50931">
    <property type="entry name" value="HTH_LYSR"/>
    <property type="match status" value="1"/>
</dbReference>
<evidence type="ECO:0000256" key="3">
    <source>
        <dbReference type="ARBA" id="ARBA00023125"/>
    </source>
</evidence>
<accession>A0A7Y9U7N2</accession>
<feature type="region of interest" description="Disordered" evidence="5">
    <location>
        <begin position="298"/>
        <end position="321"/>
    </location>
</feature>
<keyword evidence="2" id="KW-0805">Transcription regulation</keyword>
<evidence type="ECO:0000256" key="5">
    <source>
        <dbReference type="SAM" id="MobiDB-lite"/>
    </source>
</evidence>
<keyword evidence="8" id="KW-1185">Reference proteome</keyword>
<dbReference type="SUPFAM" id="SSF46785">
    <property type="entry name" value="Winged helix' DNA-binding domain"/>
    <property type="match status" value="1"/>
</dbReference>
<dbReference type="SUPFAM" id="SSF53850">
    <property type="entry name" value="Periplasmic binding protein-like II"/>
    <property type="match status" value="1"/>
</dbReference>
<dbReference type="EMBL" id="JACCFH010000001">
    <property type="protein sequence ID" value="NYG33972.1"/>
    <property type="molecule type" value="Genomic_DNA"/>
</dbReference>
<dbReference type="PANTHER" id="PTHR30419">
    <property type="entry name" value="HTH-TYPE TRANSCRIPTIONAL REGULATOR YBHD"/>
    <property type="match status" value="1"/>
</dbReference>
<dbReference type="InterPro" id="IPR000847">
    <property type="entry name" value="LysR_HTH_N"/>
</dbReference>
<sequence>MNISTRQLRAFLALAEERSFTRAAAQTHLSQPAFSALIRALEDTLGLRLFHRSTRHVEPTAEGLAFEVSARRVLAEFDDAVLGVHDQVARRRGRVSVALLPSLAAGWLPQVLASFRAEFPGIELEVRDVLSEPCIEAVRAGHADLALAATRADTPELRAALFCSDGFHLVCPAGHPLASVATVRPRDVAVWPFVHLSRTSSVRQYLDAALHPLQMRTLMEVDQLATVMGMVRAGLGISIVPSLTLFHFQQPEVVTRPLSWTGLTRHIYLVQRRDRDLSLAAQSLHDWMLQRRPEVETTAGRVEHAPPGHLPVGARAEKPAS</sequence>
<evidence type="ECO:0000256" key="2">
    <source>
        <dbReference type="ARBA" id="ARBA00023015"/>
    </source>
</evidence>
<keyword evidence="3 7" id="KW-0238">DNA-binding</keyword>
<comment type="similarity">
    <text evidence="1">Belongs to the LysR transcriptional regulatory family.</text>
</comment>